<protein>
    <submittedName>
        <fullName evidence="1">Uncharacterized protein</fullName>
    </submittedName>
</protein>
<dbReference type="Proteomes" id="UP000092971">
    <property type="component" value="Chromosome"/>
</dbReference>
<dbReference type="EMBL" id="CP014672">
    <property type="protein sequence ID" value="ANX00072.1"/>
    <property type="molecule type" value="Genomic_DNA"/>
</dbReference>
<accession>A0A1B1YH69</accession>
<proteinExistence type="predicted"/>
<name>A0A1B1YH69_THEST</name>
<evidence type="ECO:0000313" key="1">
    <source>
        <dbReference type="EMBL" id="ANX00072.1"/>
    </source>
</evidence>
<sequence>MTKFVNDAGNGLKFYSFNPAAIYISSPDFILNAKNPYDCRKLPLNEFYKWIIEEFSKTGNFQYIQFFEDYTKIVDGYSEVYFKKCRKEDITSSRLLEGLTGLSEPLRDDVLYNVIVTGKVPQND</sequence>
<organism evidence="1 2">
    <name type="scientific">Thermoclostridium stercorarium subsp. thermolacticum DSM 2910</name>
    <dbReference type="NCBI Taxonomy" id="1121336"/>
    <lineage>
        <taxon>Bacteria</taxon>
        <taxon>Bacillati</taxon>
        <taxon>Bacillota</taxon>
        <taxon>Clostridia</taxon>
        <taxon>Eubacteriales</taxon>
        <taxon>Oscillospiraceae</taxon>
        <taxon>Thermoclostridium</taxon>
    </lineage>
</organism>
<evidence type="ECO:0000313" key="2">
    <source>
        <dbReference type="Proteomes" id="UP000092971"/>
    </source>
</evidence>
<reference evidence="1 2" key="1">
    <citation type="submission" date="2016-02" db="EMBL/GenBank/DDBJ databases">
        <title>Comparison of Clostridium stercorarium subspecies using comparative genomics and transcriptomics.</title>
        <authorList>
            <person name="Schellenberg J."/>
            <person name="Thallinger G."/>
            <person name="Levin D.B."/>
            <person name="Zhang X."/>
            <person name="Alvare G."/>
            <person name="Fristensky B."/>
            <person name="Sparling R."/>
        </authorList>
    </citation>
    <scope>NUCLEOTIDE SEQUENCE [LARGE SCALE GENOMIC DNA]</scope>
    <source>
        <strain evidence="1 2">DSM 2910</strain>
    </source>
</reference>
<gene>
    <name evidence="1" type="ORF">CSTERTH_12185</name>
</gene>
<dbReference type="AlphaFoldDB" id="A0A1B1YH69"/>